<dbReference type="Proteomes" id="UP000238413">
    <property type="component" value="Chromosome"/>
</dbReference>
<keyword evidence="2" id="KW-1185">Reference proteome</keyword>
<accession>A0ABN5HYE4</accession>
<name>A0ABN5HYE4_9ACTN</name>
<gene>
    <name evidence="1" type="ORF">C4B68_10700</name>
</gene>
<protein>
    <submittedName>
        <fullName evidence="1">Uncharacterized protein</fullName>
    </submittedName>
</protein>
<reference evidence="1 2" key="1">
    <citation type="submission" date="2018-02" db="EMBL/GenBank/DDBJ databases">
        <title>Complete genome sequence of Streptomyces dengpaensis, the producer of angucyclines.</title>
        <authorList>
            <person name="Yumei L."/>
        </authorList>
    </citation>
    <scope>NUCLEOTIDE SEQUENCE [LARGE SCALE GENOMIC DNA]</scope>
    <source>
        <strain evidence="1 2">XZHG99</strain>
    </source>
</reference>
<dbReference type="EMBL" id="CP026652">
    <property type="protein sequence ID" value="AVH56164.1"/>
    <property type="molecule type" value="Genomic_DNA"/>
</dbReference>
<proteinExistence type="predicted"/>
<organism evidence="1 2">
    <name type="scientific">Streptomyces dengpaensis</name>
    <dbReference type="NCBI Taxonomy" id="2049881"/>
    <lineage>
        <taxon>Bacteria</taxon>
        <taxon>Bacillati</taxon>
        <taxon>Actinomycetota</taxon>
        <taxon>Actinomycetes</taxon>
        <taxon>Kitasatosporales</taxon>
        <taxon>Streptomycetaceae</taxon>
        <taxon>Streptomyces</taxon>
    </lineage>
</organism>
<evidence type="ECO:0000313" key="1">
    <source>
        <dbReference type="EMBL" id="AVH56164.1"/>
    </source>
</evidence>
<evidence type="ECO:0000313" key="2">
    <source>
        <dbReference type="Proteomes" id="UP000238413"/>
    </source>
</evidence>
<sequence length="73" mass="8220">MTRRLGARMELIDKLTGTQHPEASVAPLPAHEVWPALLRLNRPDAQTKRWDVAWGVARCSAQHTVSLRAPRAR</sequence>